<keyword evidence="7" id="KW-1185">Reference proteome</keyword>
<dbReference type="Proteomes" id="UP001524473">
    <property type="component" value="Unassembled WGS sequence"/>
</dbReference>
<dbReference type="RefSeq" id="WP_256191522.1">
    <property type="nucleotide sequence ID" value="NZ_CATZHN010000025.1"/>
</dbReference>
<evidence type="ECO:0000256" key="2">
    <source>
        <dbReference type="ARBA" id="ARBA00022723"/>
    </source>
</evidence>
<dbReference type="InterPro" id="IPR007197">
    <property type="entry name" value="rSAM"/>
</dbReference>
<dbReference type="Pfam" id="PF04055">
    <property type="entry name" value="Radical_SAM"/>
    <property type="match status" value="1"/>
</dbReference>
<protein>
    <submittedName>
        <fullName evidence="6">Radical SAM protein</fullName>
    </submittedName>
</protein>
<accession>A0ABT1RVN5</accession>
<sequence length="314" mass="34103">MNKNSFLNLNRIEFIVTYRCSGKCRHCSVAPKLNRGGQSHLSADKAVQAVETLSRIFPISSVMTFGGEPLLYPDVVCAVHRKAAERGIPTRQLITNGYFSKDSKTVRRTAESLAEAGLTQLLLSVDAFHQETIPLDAVHHFARCAIAAGIPSKLHPAWVVSQSHRNPYNEKTREILSAFGDLNLPVSSGNNIVLEGNAREYLEAYYERQPLDLSVKCGTMPYSAPLTDVSSLSIAPNGDVLVCGFVIGNLYTGDIAEIVSRYDPRASEGMRAVLEGGVAALLSYAKCRGIALDPSSYWSVCEICHTLAEQLAGG</sequence>
<dbReference type="SFLD" id="SFLDS00029">
    <property type="entry name" value="Radical_SAM"/>
    <property type="match status" value="1"/>
</dbReference>
<name>A0ABT1RVN5_9FIRM</name>
<keyword evidence="3" id="KW-0408">Iron</keyword>
<dbReference type="CDD" id="cd01335">
    <property type="entry name" value="Radical_SAM"/>
    <property type="match status" value="1"/>
</dbReference>
<dbReference type="PANTHER" id="PTHR11228">
    <property type="entry name" value="RADICAL SAM DOMAIN PROTEIN"/>
    <property type="match status" value="1"/>
</dbReference>
<gene>
    <name evidence="6" type="ORF">NE695_02270</name>
</gene>
<comment type="caution">
    <text evidence="6">The sequence shown here is derived from an EMBL/GenBank/DDBJ whole genome shotgun (WGS) entry which is preliminary data.</text>
</comment>
<dbReference type="Gene3D" id="3.20.20.70">
    <property type="entry name" value="Aldolase class I"/>
    <property type="match status" value="1"/>
</dbReference>
<keyword evidence="1" id="KW-0949">S-adenosyl-L-methionine</keyword>
<dbReference type="InterPro" id="IPR058240">
    <property type="entry name" value="rSAM_sf"/>
</dbReference>
<proteinExistence type="predicted"/>
<dbReference type="InterPro" id="IPR013785">
    <property type="entry name" value="Aldolase_TIM"/>
</dbReference>
<evidence type="ECO:0000313" key="7">
    <source>
        <dbReference type="Proteomes" id="UP001524473"/>
    </source>
</evidence>
<evidence type="ECO:0000256" key="4">
    <source>
        <dbReference type="ARBA" id="ARBA00023014"/>
    </source>
</evidence>
<keyword evidence="4" id="KW-0411">Iron-sulfur</keyword>
<dbReference type="SUPFAM" id="SSF102114">
    <property type="entry name" value="Radical SAM enzymes"/>
    <property type="match status" value="1"/>
</dbReference>
<reference evidence="6 7" key="1">
    <citation type="submission" date="2022-06" db="EMBL/GenBank/DDBJ databases">
        <title>Isolation of gut microbiota from human fecal samples.</title>
        <authorList>
            <person name="Pamer E.G."/>
            <person name="Barat B."/>
            <person name="Waligurski E."/>
            <person name="Medina S."/>
            <person name="Paddock L."/>
            <person name="Mostad J."/>
        </authorList>
    </citation>
    <scope>NUCLEOTIDE SEQUENCE [LARGE SCALE GENOMIC DNA]</scope>
    <source>
        <strain evidence="6 7">DFI.9.73</strain>
    </source>
</reference>
<evidence type="ECO:0000259" key="5">
    <source>
        <dbReference type="Pfam" id="PF04055"/>
    </source>
</evidence>
<evidence type="ECO:0000256" key="3">
    <source>
        <dbReference type="ARBA" id="ARBA00023004"/>
    </source>
</evidence>
<organism evidence="6 7">
    <name type="scientific">Neglectibacter timonensis</name>
    <dbReference type="NCBI Taxonomy" id="1776382"/>
    <lineage>
        <taxon>Bacteria</taxon>
        <taxon>Bacillati</taxon>
        <taxon>Bacillota</taxon>
        <taxon>Clostridia</taxon>
        <taxon>Eubacteriales</taxon>
        <taxon>Oscillospiraceae</taxon>
        <taxon>Neglectibacter</taxon>
    </lineage>
</organism>
<dbReference type="EMBL" id="JANFZH010000003">
    <property type="protein sequence ID" value="MCQ4838736.1"/>
    <property type="molecule type" value="Genomic_DNA"/>
</dbReference>
<dbReference type="InterPro" id="IPR050377">
    <property type="entry name" value="Radical_SAM_PqqE_MftC-like"/>
</dbReference>
<dbReference type="CDD" id="cd21109">
    <property type="entry name" value="SPASM"/>
    <property type="match status" value="1"/>
</dbReference>
<dbReference type="PANTHER" id="PTHR11228:SF7">
    <property type="entry name" value="PQQA PEPTIDE CYCLASE"/>
    <property type="match status" value="1"/>
</dbReference>
<evidence type="ECO:0000256" key="1">
    <source>
        <dbReference type="ARBA" id="ARBA00022691"/>
    </source>
</evidence>
<keyword evidence="2" id="KW-0479">Metal-binding</keyword>
<feature type="domain" description="Radical SAM core" evidence="5">
    <location>
        <begin position="15"/>
        <end position="206"/>
    </location>
</feature>
<evidence type="ECO:0000313" key="6">
    <source>
        <dbReference type="EMBL" id="MCQ4838736.1"/>
    </source>
</evidence>